<dbReference type="OrthoDB" id="428501at2759"/>
<evidence type="ECO:0000313" key="4">
    <source>
        <dbReference type="Proteomes" id="UP000654075"/>
    </source>
</evidence>
<organism evidence="3 4">
    <name type="scientific">Polarella glacialis</name>
    <name type="common">Dinoflagellate</name>
    <dbReference type="NCBI Taxonomy" id="89957"/>
    <lineage>
        <taxon>Eukaryota</taxon>
        <taxon>Sar</taxon>
        <taxon>Alveolata</taxon>
        <taxon>Dinophyceae</taxon>
        <taxon>Suessiales</taxon>
        <taxon>Suessiaceae</taxon>
        <taxon>Polarella</taxon>
    </lineage>
</organism>
<accession>A0A813DTB3</accession>
<evidence type="ECO:0000256" key="1">
    <source>
        <dbReference type="SAM" id="MobiDB-lite"/>
    </source>
</evidence>
<feature type="compositionally biased region" description="Polar residues" evidence="1">
    <location>
        <begin position="906"/>
        <end position="919"/>
    </location>
</feature>
<reference evidence="3" key="1">
    <citation type="submission" date="2021-02" db="EMBL/GenBank/DDBJ databases">
        <authorList>
            <person name="Dougan E. K."/>
            <person name="Rhodes N."/>
            <person name="Thang M."/>
            <person name="Chan C."/>
        </authorList>
    </citation>
    <scope>NUCLEOTIDE SEQUENCE</scope>
</reference>
<feature type="region of interest" description="Disordered" evidence="1">
    <location>
        <begin position="464"/>
        <end position="489"/>
    </location>
</feature>
<dbReference type="Proteomes" id="UP000654075">
    <property type="component" value="Unassembled WGS sequence"/>
</dbReference>
<evidence type="ECO:0000313" key="3">
    <source>
        <dbReference type="EMBL" id="CAE8592547.1"/>
    </source>
</evidence>
<evidence type="ECO:0000259" key="2">
    <source>
        <dbReference type="PROSITE" id="PS50994"/>
    </source>
</evidence>
<dbReference type="OMA" id="PRIFETH"/>
<dbReference type="GO" id="GO:0015074">
    <property type="term" value="P:DNA integration"/>
    <property type="evidence" value="ECO:0007669"/>
    <property type="project" value="InterPro"/>
</dbReference>
<dbReference type="InterPro" id="IPR001584">
    <property type="entry name" value="Integrase_cat-core"/>
</dbReference>
<feature type="region of interest" description="Disordered" evidence="1">
    <location>
        <begin position="906"/>
        <end position="925"/>
    </location>
</feature>
<dbReference type="Gene3D" id="3.30.420.10">
    <property type="entry name" value="Ribonuclease H-like superfamily/Ribonuclease H"/>
    <property type="match status" value="1"/>
</dbReference>
<feature type="compositionally biased region" description="Acidic residues" evidence="1">
    <location>
        <begin position="16"/>
        <end position="27"/>
    </location>
</feature>
<feature type="region of interest" description="Disordered" evidence="1">
    <location>
        <begin position="381"/>
        <end position="449"/>
    </location>
</feature>
<dbReference type="InterPro" id="IPR036397">
    <property type="entry name" value="RNaseH_sf"/>
</dbReference>
<dbReference type="InterPro" id="IPR012337">
    <property type="entry name" value="RNaseH-like_sf"/>
</dbReference>
<feature type="compositionally biased region" description="Polar residues" evidence="1">
    <location>
        <begin position="407"/>
        <end position="417"/>
    </location>
</feature>
<feature type="region of interest" description="Disordered" evidence="1">
    <location>
        <begin position="1"/>
        <end position="27"/>
    </location>
</feature>
<comment type="caution">
    <text evidence="3">The sequence shown here is derived from an EMBL/GenBank/DDBJ whole genome shotgun (WGS) entry which is preliminary data.</text>
</comment>
<feature type="non-terminal residue" evidence="3">
    <location>
        <position position="1226"/>
    </location>
</feature>
<dbReference type="PROSITE" id="PS50994">
    <property type="entry name" value="INTEGRASE"/>
    <property type="match status" value="1"/>
</dbReference>
<dbReference type="CDD" id="cd09272">
    <property type="entry name" value="RNase_HI_RT_Ty1"/>
    <property type="match status" value="1"/>
</dbReference>
<dbReference type="EMBL" id="CAJNNV010005738">
    <property type="protein sequence ID" value="CAE8592547.1"/>
    <property type="molecule type" value="Genomic_DNA"/>
</dbReference>
<dbReference type="PANTHER" id="PTHR11439">
    <property type="entry name" value="GAG-POL-RELATED RETROTRANSPOSON"/>
    <property type="match status" value="1"/>
</dbReference>
<dbReference type="AlphaFoldDB" id="A0A813DTB3"/>
<feature type="region of interest" description="Disordered" evidence="1">
    <location>
        <begin position="1141"/>
        <end position="1169"/>
    </location>
</feature>
<dbReference type="GO" id="GO:0003676">
    <property type="term" value="F:nucleic acid binding"/>
    <property type="evidence" value="ECO:0007669"/>
    <property type="project" value="InterPro"/>
</dbReference>
<feature type="compositionally biased region" description="Acidic residues" evidence="1">
    <location>
        <begin position="383"/>
        <end position="402"/>
    </location>
</feature>
<keyword evidence="4" id="KW-1185">Reference proteome</keyword>
<dbReference type="PANTHER" id="PTHR11439:SF463">
    <property type="entry name" value="REVERSE TRANSCRIPTASE TY1_COPIA-TYPE DOMAIN-CONTAINING PROTEIN"/>
    <property type="match status" value="1"/>
</dbReference>
<protein>
    <recommendedName>
        <fullName evidence="2">Integrase catalytic domain-containing protein</fullName>
    </recommendedName>
</protein>
<gene>
    <name evidence="3" type="ORF">PGLA1383_LOCUS11197</name>
</gene>
<sequence length="1226" mass="134597">QEQEEEDWEFLRPSNPDEEDDEGPEVDYPDDLLLSELLVPAAPAAEGLAVPTAPTEKERALHLLTHSDFAPWCSACVAGKAREDHHRRSPAIGRRDNLVQIDYQFYSRDGQLVESEAKLATVLTAVDTDSGACISIFVPRKGTDTYLLKSLEIWLNKLSHEVTLLQFDQENPVRAVAEKLQKLLGAARIQLRESPRYSHASNGAVEAMNGYLAGQVRTWLLALQEHYPLTVMDVNHLVFPWLVRHIAWLATRYRVKSTDKCTPYRAINGRDYTTAIAGFGEVVMGKFPDTDSRSKSKARWAKGIFIGRLEQDDSVVILTEAGTLSVRSVRRLPIVDQYGEEVLGRVCGLPWAPKDGARVKMTLEQSVPVVLPARQMAPAELQEAYDEAENQAEAQAEEDENEAAGSTAPTPAGSTAEMSEDEAAEEPGTPAASPADVTPPASPYRGAGSASPLTALATVLPFPSGLGGGGQGEKRPGFRGAAPPPGAKVQRIGAMNEDDWEFAQTVLGQGAQDDLTQQMASIADYMDSVLDPAQVETARLEELGLAGRGRYKSRLTCADLKSRYSKQELLEEISIHCPTPYPESHTLLELRMLLEGWSSRSADVISAFLIGKDAGDSDGNPVYMRPPKEWMPVFKTWLSSQPKEVQQKYAGAELRDIFCRDELEYVMVEKLKDHGFRFTRGRRDPCVYRCATTGTTIVHHVDDFRAAGSAKDLTRLFDTELAGYLKLKKGALEEVGTKVDVLGKTKLRTEDAVVTLPDEKHTDNIVVLLGLQASKSSPVPSKKLELTEETTKAVTEQDASLYRSAVGSAIYLSGERRDIQHATKELARHMKEPRVCDFANLKLLGRYLIGTRGVCRIVAIDRADKESKKLSLHTFTDSDWAGCAETRRSTDGVTAVIGGAVTMVSSQTQPGLPASSSGEAETRGLARGSRDSLFLRKLAEEDFGFEVDTPHLWVDSTVALQGAKRFGAGKLRHLDICHFTTQELVRSGLAKIGKVPGVSNPANVLTKHVKAQQMKEAMAGLGLLDLSGTELETKLQEAKQLVIAGISKAAPALKPRQMPWKPRYATAASVIQICALSECMSKTRAADWPALVPAVAVSPALPRDSWDTVFFVAMLLYAFAKLALDVWALCRHCLNKREEQTKSALEKEGERAKPDSVAEERAKPATGSEEQRSEITYFFKTRKGQKANLYRSCHTIVNSRESDVEKTLVCLHCLKAHGQEPNSKND</sequence>
<feature type="domain" description="Integrase catalytic" evidence="2">
    <location>
        <begin position="86"/>
        <end position="271"/>
    </location>
</feature>
<name>A0A813DTB3_POLGL</name>
<proteinExistence type="predicted"/>
<dbReference type="SUPFAM" id="SSF53098">
    <property type="entry name" value="Ribonuclease H-like"/>
    <property type="match status" value="1"/>
</dbReference>